<dbReference type="EMBL" id="CM004480">
    <property type="protein sequence ID" value="OCT68073.1"/>
    <property type="molecule type" value="Genomic_DNA"/>
</dbReference>
<sequence>MKAMSDGRMQESAKHKHQCTKGDKTEDQQHVPKTQPLTLKKEYETSKNSKTESLFQNTKYHQNLNCNIQSPSILTKQPSDSLENDAKCTCKKEARKGSYSEEPTNQEPAEEDNTLKQRGSFSFQEHRFPKKFQADATCTMRSQCKHQPGKLPSNVIAWLFRPQDHNPETSLFIGDRNKAMAASL</sequence>
<name>A0A974H7W1_XENLA</name>
<proteinExistence type="predicted"/>
<organism evidence="2 3">
    <name type="scientific">Xenopus laevis</name>
    <name type="common">African clawed frog</name>
    <dbReference type="NCBI Taxonomy" id="8355"/>
    <lineage>
        <taxon>Eukaryota</taxon>
        <taxon>Metazoa</taxon>
        <taxon>Chordata</taxon>
        <taxon>Craniata</taxon>
        <taxon>Vertebrata</taxon>
        <taxon>Euteleostomi</taxon>
        <taxon>Amphibia</taxon>
        <taxon>Batrachia</taxon>
        <taxon>Anura</taxon>
        <taxon>Pipoidea</taxon>
        <taxon>Pipidae</taxon>
        <taxon>Xenopodinae</taxon>
        <taxon>Xenopus</taxon>
        <taxon>Xenopus</taxon>
    </lineage>
</organism>
<evidence type="ECO:0000313" key="2">
    <source>
        <dbReference type="EMBL" id="OCT68073.1"/>
    </source>
</evidence>
<dbReference type="Proteomes" id="UP000694892">
    <property type="component" value="Chromosome 8L"/>
</dbReference>
<protein>
    <submittedName>
        <fullName evidence="2">Uncharacterized protein</fullName>
    </submittedName>
</protein>
<evidence type="ECO:0000256" key="1">
    <source>
        <dbReference type="SAM" id="MobiDB-lite"/>
    </source>
</evidence>
<feature type="region of interest" description="Disordered" evidence="1">
    <location>
        <begin position="1"/>
        <end position="56"/>
    </location>
</feature>
<evidence type="ECO:0000313" key="3">
    <source>
        <dbReference type="Proteomes" id="UP000694892"/>
    </source>
</evidence>
<reference evidence="3" key="1">
    <citation type="journal article" date="2016" name="Nature">
        <title>Genome evolution in the allotetraploid frog Xenopus laevis.</title>
        <authorList>
            <person name="Session A.M."/>
            <person name="Uno Y."/>
            <person name="Kwon T."/>
            <person name="Chapman J.A."/>
            <person name="Toyoda A."/>
            <person name="Takahashi S."/>
            <person name="Fukui A."/>
            <person name="Hikosaka A."/>
            <person name="Suzuki A."/>
            <person name="Kondo M."/>
            <person name="van Heeringen S.J."/>
            <person name="Quigley I."/>
            <person name="Heinz S."/>
            <person name="Ogino H."/>
            <person name="Ochi H."/>
            <person name="Hellsten U."/>
            <person name="Lyons J.B."/>
            <person name="Simakov O."/>
            <person name="Putnam N."/>
            <person name="Stites J."/>
            <person name="Kuroki Y."/>
            <person name="Tanaka T."/>
            <person name="Michiue T."/>
            <person name="Watanabe M."/>
            <person name="Bogdanovic O."/>
            <person name="Lister R."/>
            <person name="Georgiou G."/>
            <person name="Paranjpe S.S."/>
            <person name="van Kruijsbergen I."/>
            <person name="Shu S."/>
            <person name="Carlson J."/>
            <person name="Kinoshita T."/>
            <person name="Ohta Y."/>
            <person name="Mawaribuchi S."/>
            <person name="Jenkins J."/>
            <person name="Grimwood J."/>
            <person name="Schmutz J."/>
            <person name="Mitros T."/>
            <person name="Mozaffari S.V."/>
            <person name="Suzuki Y."/>
            <person name="Haramoto Y."/>
            <person name="Yamamoto T.S."/>
            <person name="Takagi C."/>
            <person name="Heald R."/>
            <person name="Miller K."/>
            <person name="Haudenschild C."/>
            <person name="Kitzman J."/>
            <person name="Nakayama T."/>
            <person name="Izutsu Y."/>
            <person name="Robert J."/>
            <person name="Fortriede J."/>
            <person name="Burns K."/>
            <person name="Lotay V."/>
            <person name="Karimi K."/>
            <person name="Yasuoka Y."/>
            <person name="Dichmann D.S."/>
            <person name="Flajnik M.F."/>
            <person name="Houston D.W."/>
            <person name="Shendure J."/>
            <person name="DuPasquier L."/>
            <person name="Vize P.D."/>
            <person name="Zorn A.M."/>
            <person name="Ito M."/>
            <person name="Marcotte E.M."/>
            <person name="Wallingford J.B."/>
            <person name="Ito Y."/>
            <person name="Asashima M."/>
            <person name="Ueno N."/>
            <person name="Matsuda Y."/>
            <person name="Veenstra G.J."/>
            <person name="Fujiyama A."/>
            <person name="Harland R.M."/>
            <person name="Taira M."/>
            <person name="Rokhsar D.S."/>
        </authorList>
    </citation>
    <scope>NUCLEOTIDE SEQUENCE [LARGE SCALE GENOMIC DNA]</scope>
    <source>
        <strain evidence="3">J</strain>
    </source>
</reference>
<gene>
    <name evidence="2" type="ORF">XELAEV_18039370mg</name>
</gene>
<feature type="compositionally biased region" description="Basic and acidic residues" evidence="1">
    <location>
        <begin position="20"/>
        <end position="30"/>
    </location>
</feature>
<dbReference type="AlphaFoldDB" id="A0A974H7W1"/>
<feature type="compositionally biased region" description="Basic and acidic residues" evidence="1">
    <location>
        <begin position="39"/>
        <end position="50"/>
    </location>
</feature>
<feature type="region of interest" description="Disordered" evidence="1">
    <location>
        <begin position="92"/>
        <end position="113"/>
    </location>
</feature>
<accession>A0A974H7W1</accession>